<gene>
    <name evidence="10" type="ORF">FHS99_001713</name>
</gene>
<reference evidence="10 11" key="1">
    <citation type="submission" date="2020-08" db="EMBL/GenBank/DDBJ databases">
        <title>Genomic Encyclopedia of Type Strains, Phase IV (KMG-IV): sequencing the most valuable type-strain genomes for metagenomic binning, comparative biology and taxonomic classification.</title>
        <authorList>
            <person name="Goeker M."/>
        </authorList>
    </citation>
    <scope>NUCLEOTIDE SEQUENCE [LARGE SCALE GENOMIC DNA]</scope>
    <source>
        <strain evidence="10 11">DSM 103336</strain>
    </source>
</reference>
<keyword evidence="5 8" id="KW-1133">Transmembrane helix</keyword>
<dbReference type="Proteomes" id="UP000546701">
    <property type="component" value="Unassembled WGS sequence"/>
</dbReference>
<organism evidence="10 11">
    <name type="scientific">Sphingomonas prati</name>
    <dbReference type="NCBI Taxonomy" id="1843237"/>
    <lineage>
        <taxon>Bacteria</taxon>
        <taxon>Pseudomonadati</taxon>
        <taxon>Pseudomonadota</taxon>
        <taxon>Alphaproteobacteria</taxon>
        <taxon>Sphingomonadales</taxon>
        <taxon>Sphingomonadaceae</taxon>
        <taxon>Sphingomonas</taxon>
    </lineage>
</organism>
<dbReference type="PANTHER" id="PTHR30576">
    <property type="entry name" value="COLANIC BIOSYNTHESIS UDP-GLUCOSE LIPID CARRIER TRANSFERASE"/>
    <property type="match status" value="1"/>
</dbReference>
<comment type="similarity">
    <text evidence="2">Belongs to the bacterial sugar transferase family.</text>
</comment>
<feature type="transmembrane region" description="Helical" evidence="8">
    <location>
        <begin position="100"/>
        <end position="119"/>
    </location>
</feature>
<dbReference type="AlphaFoldDB" id="A0A7W9BSJ8"/>
<evidence type="ECO:0000256" key="4">
    <source>
        <dbReference type="ARBA" id="ARBA00022692"/>
    </source>
</evidence>
<sequence length="465" mass="50524">MSGPVRFDAVPAGTGAVHGASEPLPRRSGLRLRLHLALIGLDAACVVCAFFLALMMFPEPGQLHWFSTASAVLPVYLGAAFLGGAYSVQVLQDHALGVKRALHAFCLATAAVIFVAFYFKASNQFSRVTFAAGFVDGVLLLAIARSGFLRRVDRLLGGNPYSVVLIAEAGCARPTGSFSRVLDGASFGAGEDHPEMYDRLARGVAHADRIVVACSPANRLKWVGMLQGLNVRAEIATPELDAMGTLSLARCGDTPTLVVARGPLGFSNRVIKRALDIAVAATALLVCLPLMLVVAIAVALDSPGGVFFVQTRIGHGNRQFRMLKFRTMRVEARDARGDRLTTRDDDRVSRVGRLLRRTSIDELPQLLNVLIGDMSIVGPRPHAVGARAADKLYWEVDSRYWHRHAAKPGLTGLAQVRGYRGSTEAEQDLTNRLHADLEYLNDWSIWRDLHIILLTFGVLTHRNAF</sequence>
<dbReference type="InterPro" id="IPR003362">
    <property type="entry name" value="Bact_transf"/>
</dbReference>
<name>A0A7W9BSJ8_9SPHN</name>
<evidence type="ECO:0000256" key="7">
    <source>
        <dbReference type="ARBA" id="ARBA00023169"/>
    </source>
</evidence>
<keyword evidence="7" id="KW-0270">Exopolysaccharide synthesis</keyword>
<dbReference type="GO" id="GO:0000271">
    <property type="term" value="P:polysaccharide biosynthetic process"/>
    <property type="evidence" value="ECO:0007669"/>
    <property type="project" value="UniProtKB-KW"/>
</dbReference>
<feature type="transmembrane region" description="Helical" evidence="8">
    <location>
        <begin position="63"/>
        <end position="88"/>
    </location>
</feature>
<evidence type="ECO:0000256" key="5">
    <source>
        <dbReference type="ARBA" id="ARBA00022989"/>
    </source>
</evidence>
<proteinExistence type="inferred from homology"/>
<dbReference type="OrthoDB" id="9808602at2"/>
<dbReference type="EMBL" id="JACIJR010000003">
    <property type="protein sequence ID" value="MBB5729235.1"/>
    <property type="molecule type" value="Genomic_DNA"/>
</dbReference>
<feature type="transmembrane region" description="Helical" evidence="8">
    <location>
        <begin position="277"/>
        <end position="300"/>
    </location>
</feature>
<dbReference type="RefSeq" id="WP_157174819.1">
    <property type="nucleotide sequence ID" value="NZ_BMJP01000002.1"/>
</dbReference>
<evidence type="ECO:0000256" key="3">
    <source>
        <dbReference type="ARBA" id="ARBA00022679"/>
    </source>
</evidence>
<comment type="caution">
    <text evidence="10">The sequence shown here is derived from an EMBL/GenBank/DDBJ whole genome shotgun (WGS) entry which is preliminary data.</text>
</comment>
<dbReference type="GO" id="GO:0016020">
    <property type="term" value="C:membrane"/>
    <property type="evidence" value="ECO:0007669"/>
    <property type="project" value="UniProtKB-SubCell"/>
</dbReference>
<dbReference type="Pfam" id="PF02397">
    <property type="entry name" value="Bac_transf"/>
    <property type="match status" value="1"/>
</dbReference>
<evidence type="ECO:0000313" key="10">
    <source>
        <dbReference type="EMBL" id="MBB5729235.1"/>
    </source>
</evidence>
<protein>
    <submittedName>
        <fullName evidence="10">Exopolysaccharide biosynthesis polyprenyl glycosylphosphotransferase</fullName>
    </submittedName>
</protein>
<keyword evidence="11" id="KW-1185">Reference proteome</keyword>
<feature type="domain" description="Bacterial sugar transferase" evidence="9">
    <location>
        <begin position="272"/>
        <end position="459"/>
    </location>
</feature>
<keyword evidence="6 8" id="KW-0472">Membrane</keyword>
<evidence type="ECO:0000256" key="8">
    <source>
        <dbReference type="SAM" id="Phobius"/>
    </source>
</evidence>
<evidence type="ECO:0000313" key="11">
    <source>
        <dbReference type="Proteomes" id="UP000546701"/>
    </source>
</evidence>
<dbReference type="PANTHER" id="PTHR30576:SF0">
    <property type="entry name" value="UNDECAPRENYL-PHOSPHATE N-ACETYLGALACTOSAMINYL 1-PHOSPHATE TRANSFERASE-RELATED"/>
    <property type="match status" value="1"/>
</dbReference>
<feature type="transmembrane region" description="Helical" evidence="8">
    <location>
        <begin position="36"/>
        <end position="57"/>
    </location>
</feature>
<feature type="transmembrane region" description="Helical" evidence="8">
    <location>
        <begin position="125"/>
        <end position="144"/>
    </location>
</feature>
<dbReference type="GO" id="GO:0016780">
    <property type="term" value="F:phosphotransferase activity, for other substituted phosphate groups"/>
    <property type="evidence" value="ECO:0007669"/>
    <property type="project" value="TreeGrafter"/>
</dbReference>
<accession>A0A7W9BSJ8</accession>
<keyword evidence="4 8" id="KW-0812">Transmembrane</keyword>
<dbReference type="InterPro" id="IPR017475">
    <property type="entry name" value="EPS_sugar_tfrase"/>
</dbReference>
<evidence type="ECO:0000259" key="9">
    <source>
        <dbReference type="Pfam" id="PF02397"/>
    </source>
</evidence>
<dbReference type="NCBIfam" id="TIGR03025">
    <property type="entry name" value="EPS_sugtrans"/>
    <property type="match status" value="1"/>
</dbReference>
<keyword evidence="3 10" id="KW-0808">Transferase</keyword>
<evidence type="ECO:0000256" key="2">
    <source>
        <dbReference type="ARBA" id="ARBA00006464"/>
    </source>
</evidence>
<comment type="subcellular location">
    <subcellularLocation>
        <location evidence="1">Membrane</location>
        <topology evidence="1">Multi-pass membrane protein</topology>
    </subcellularLocation>
</comment>
<evidence type="ECO:0000256" key="6">
    <source>
        <dbReference type="ARBA" id="ARBA00023136"/>
    </source>
</evidence>
<evidence type="ECO:0000256" key="1">
    <source>
        <dbReference type="ARBA" id="ARBA00004141"/>
    </source>
</evidence>